<evidence type="ECO:0000313" key="6">
    <source>
        <dbReference type="Proteomes" id="UP001209803"/>
    </source>
</evidence>
<name>A0ABY8F5R7_9HYPH</name>
<evidence type="ECO:0000256" key="3">
    <source>
        <dbReference type="ARBA" id="ARBA00023163"/>
    </source>
</evidence>
<dbReference type="Proteomes" id="UP001209803">
    <property type="component" value="Chromosome"/>
</dbReference>
<evidence type="ECO:0000256" key="1">
    <source>
        <dbReference type="ARBA" id="ARBA00023015"/>
    </source>
</evidence>
<dbReference type="InterPro" id="IPR008920">
    <property type="entry name" value="TF_FadR/GntR_C"/>
</dbReference>
<feature type="domain" description="HTH gntR-type" evidence="4">
    <location>
        <begin position="7"/>
        <end position="74"/>
    </location>
</feature>
<organism evidence="5 6">
    <name type="scientific">Roseibium porphyridii</name>
    <dbReference type="NCBI Taxonomy" id="2866279"/>
    <lineage>
        <taxon>Bacteria</taxon>
        <taxon>Pseudomonadati</taxon>
        <taxon>Pseudomonadota</taxon>
        <taxon>Alphaproteobacteria</taxon>
        <taxon>Hyphomicrobiales</taxon>
        <taxon>Stappiaceae</taxon>
        <taxon>Roseibium</taxon>
    </lineage>
</organism>
<dbReference type="Pfam" id="PF00392">
    <property type="entry name" value="GntR"/>
    <property type="match status" value="1"/>
</dbReference>
<keyword evidence="1" id="KW-0805">Transcription regulation</keyword>
<dbReference type="SUPFAM" id="SSF48008">
    <property type="entry name" value="GntR ligand-binding domain-like"/>
    <property type="match status" value="1"/>
</dbReference>
<dbReference type="CDD" id="cd07377">
    <property type="entry name" value="WHTH_GntR"/>
    <property type="match status" value="1"/>
</dbReference>
<dbReference type="RefSeq" id="WP_265682941.1">
    <property type="nucleotide sequence ID" value="NZ_CP120863.1"/>
</dbReference>
<dbReference type="InterPro" id="IPR000524">
    <property type="entry name" value="Tscrpt_reg_HTH_GntR"/>
</dbReference>
<evidence type="ECO:0000259" key="4">
    <source>
        <dbReference type="PROSITE" id="PS50949"/>
    </source>
</evidence>
<dbReference type="SMART" id="SM00345">
    <property type="entry name" value="HTH_GNTR"/>
    <property type="match status" value="1"/>
</dbReference>
<proteinExistence type="predicted"/>
<dbReference type="SMART" id="SM00895">
    <property type="entry name" value="FCD"/>
    <property type="match status" value="1"/>
</dbReference>
<dbReference type="PRINTS" id="PR00035">
    <property type="entry name" value="HTHGNTR"/>
</dbReference>
<protein>
    <submittedName>
        <fullName evidence="5">GntR family transcriptional regulator</fullName>
    </submittedName>
</protein>
<dbReference type="Gene3D" id="1.20.120.530">
    <property type="entry name" value="GntR ligand-binding domain-like"/>
    <property type="match status" value="1"/>
</dbReference>
<gene>
    <name evidence="5" type="ORF">K1718_05690</name>
</gene>
<keyword evidence="2" id="KW-0238">DNA-binding</keyword>
<keyword evidence="3" id="KW-0804">Transcription</keyword>
<dbReference type="PANTHER" id="PTHR43537">
    <property type="entry name" value="TRANSCRIPTIONAL REGULATOR, GNTR FAMILY"/>
    <property type="match status" value="1"/>
</dbReference>
<dbReference type="PROSITE" id="PS50949">
    <property type="entry name" value="HTH_GNTR"/>
    <property type="match status" value="1"/>
</dbReference>
<dbReference type="Gene3D" id="1.10.10.10">
    <property type="entry name" value="Winged helix-like DNA-binding domain superfamily/Winged helix DNA-binding domain"/>
    <property type="match status" value="1"/>
</dbReference>
<dbReference type="EMBL" id="CP120863">
    <property type="protein sequence ID" value="WFE90837.1"/>
    <property type="molecule type" value="Genomic_DNA"/>
</dbReference>
<keyword evidence="6" id="KW-1185">Reference proteome</keyword>
<dbReference type="PANTHER" id="PTHR43537:SF24">
    <property type="entry name" value="GLUCONATE OPERON TRANSCRIPTIONAL REPRESSOR"/>
    <property type="match status" value="1"/>
</dbReference>
<sequence>MSSRAKATRVDSAYDRLKSDILTGMLPPGFQAPEPEVASRLGMSRTPVREALIRLEADGLVELIPRRGARVIPVTGNDICEVFEILSVLEALAAQRAGENDASQEVLTEIEAVSDEADQALAAKDIDAWAQLDDKFHRLIAQASGNNRLEAEINGFLDQVLRANTVLLRLNQAPASCAADHRKLTAAIKSGEGGAAWEIARSHRLNGLKTMRKLLQDCGLTQV</sequence>
<evidence type="ECO:0000256" key="2">
    <source>
        <dbReference type="ARBA" id="ARBA00023125"/>
    </source>
</evidence>
<accession>A0ABY8F5R7</accession>
<dbReference type="InterPro" id="IPR011711">
    <property type="entry name" value="GntR_C"/>
</dbReference>
<dbReference type="InterPro" id="IPR036390">
    <property type="entry name" value="WH_DNA-bd_sf"/>
</dbReference>
<dbReference type="Pfam" id="PF07729">
    <property type="entry name" value="FCD"/>
    <property type="match status" value="1"/>
</dbReference>
<evidence type="ECO:0000313" key="5">
    <source>
        <dbReference type="EMBL" id="WFE90837.1"/>
    </source>
</evidence>
<dbReference type="SUPFAM" id="SSF46785">
    <property type="entry name" value="Winged helix' DNA-binding domain"/>
    <property type="match status" value="1"/>
</dbReference>
<dbReference type="InterPro" id="IPR036388">
    <property type="entry name" value="WH-like_DNA-bd_sf"/>
</dbReference>
<reference evidence="5 6" key="1">
    <citation type="submission" date="2023-03" db="EMBL/GenBank/DDBJ databases">
        <title>Roseibium porphyridii sp. nov. and Roseibium rhodosorbium sp. nov. isolated from marine algae, Porphyridium cruentum and Rhodosorus marinus, respectively.</title>
        <authorList>
            <person name="Lee M.W."/>
            <person name="Choi B.J."/>
            <person name="Lee J.K."/>
            <person name="Choi D.G."/>
            <person name="Baek J.H."/>
            <person name="Bayburt H."/>
            <person name="Kim J.M."/>
            <person name="Han D.M."/>
            <person name="Kim K.H."/>
            <person name="Jeon C.O."/>
        </authorList>
    </citation>
    <scope>NUCLEOTIDE SEQUENCE [LARGE SCALE GENOMIC DNA]</scope>
    <source>
        <strain evidence="5 6">KMA01</strain>
    </source>
</reference>